<dbReference type="HAMAP" id="MF_01916">
    <property type="entry name" value="Cardiolipin_synth_Cls"/>
    <property type="match status" value="1"/>
</dbReference>
<dbReference type="AlphaFoldDB" id="A0A6N8U2U7"/>
<dbReference type="EC" id="2.7.8.-" evidence="12 13"/>
<keyword evidence="5 12" id="KW-0812">Transmembrane</keyword>
<dbReference type="Gene3D" id="3.30.870.10">
    <property type="entry name" value="Endonuclease Chain A"/>
    <property type="match status" value="3"/>
</dbReference>
<dbReference type="CDD" id="cd09112">
    <property type="entry name" value="PLDc_CLS_2"/>
    <property type="match status" value="1"/>
</dbReference>
<keyword evidence="4 12" id="KW-0808">Transferase</keyword>
<dbReference type="PANTHER" id="PTHR21248">
    <property type="entry name" value="CARDIOLIPIN SYNTHASE"/>
    <property type="match status" value="1"/>
</dbReference>
<keyword evidence="7 12" id="KW-1133">Transmembrane helix</keyword>
<evidence type="ECO:0000256" key="12">
    <source>
        <dbReference type="HAMAP-Rule" id="MF_01916"/>
    </source>
</evidence>
<evidence type="ECO:0000256" key="11">
    <source>
        <dbReference type="ARBA" id="ARBA00023264"/>
    </source>
</evidence>
<dbReference type="Pfam" id="PF13091">
    <property type="entry name" value="PLDc_2"/>
    <property type="match status" value="2"/>
</dbReference>
<comment type="catalytic activity">
    <reaction evidence="12">
        <text>2 a 1,2-diacyl-sn-glycero-3-phospho-(1'-sn-glycerol) = a cardiolipin + glycerol</text>
        <dbReference type="Rhea" id="RHEA:31451"/>
        <dbReference type="ChEBI" id="CHEBI:17754"/>
        <dbReference type="ChEBI" id="CHEBI:62237"/>
        <dbReference type="ChEBI" id="CHEBI:64716"/>
    </reaction>
</comment>
<evidence type="ECO:0000256" key="7">
    <source>
        <dbReference type="ARBA" id="ARBA00022989"/>
    </source>
</evidence>
<dbReference type="NCBIfam" id="TIGR04265">
    <property type="entry name" value="bac_cardiolipin"/>
    <property type="match status" value="1"/>
</dbReference>
<evidence type="ECO:0000256" key="4">
    <source>
        <dbReference type="ARBA" id="ARBA00022679"/>
    </source>
</evidence>
<dbReference type="GO" id="GO:0008808">
    <property type="term" value="F:cardiolipin synthase activity"/>
    <property type="evidence" value="ECO:0007669"/>
    <property type="project" value="UniProtKB-UniRule"/>
</dbReference>
<gene>
    <name evidence="15" type="primary">cls</name>
    <name evidence="15" type="ORF">GQ671_04125</name>
</gene>
<dbReference type="SMART" id="SM00155">
    <property type="entry name" value="PLDc"/>
    <property type="match status" value="2"/>
</dbReference>
<evidence type="ECO:0000256" key="1">
    <source>
        <dbReference type="ARBA" id="ARBA00004651"/>
    </source>
</evidence>
<keyword evidence="6" id="KW-0677">Repeat</keyword>
<keyword evidence="16" id="KW-1185">Reference proteome</keyword>
<keyword evidence="9 12" id="KW-0472">Membrane</keyword>
<evidence type="ECO:0000256" key="3">
    <source>
        <dbReference type="ARBA" id="ARBA00022516"/>
    </source>
</evidence>
<feature type="transmembrane region" description="Helical" evidence="12">
    <location>
        <begin position="36"/>
        <end position="59"/>
    </location>
</feature>
<keyword evidence="2 12" id="KW-1003">Cell membrane</keyword>
<protein>
    <recommendedName>
        <fullName evidence="12 13">Cardiolipin synthase</fullName>
        <shortName evidence="12">CL synthase</shortName>
        <ecNumber evidence="12 13">2.7.8.-</ecNumber>
    </recommendedName>
</protein>
<comment type="function">
    <text evidence="12">Catalyzes the reversible phosphatidyl group transfer from one phosphatidylglycerol molecule to another to form cardiolipin (CL) (diphosphatidylglycerol) and glycerol.</text>
</comment>
<evidence type="ECO:0000256" key="5">
    <source>
        <dbReference type="ARBA" id="ARBA00022692"/>
    </source>
</evidence>
<keyword evidence="10 12" id="KW-0594">Phospholipid biosynthesis</keyword>
<dbReference type="Pfam" id="PF13396">
    <property type="entry name" value="PLDc_N"/>
    <property type="match status" value="1"/>
</dbReference>
<dbReference type="PANTHER" id="PTHR21248:SF22">
    <property type="entry name" value="PHOSPHOLIPASE D"/>
    <property type="match status" value="1"/>
</dbReference>
<feature type="transmembrane region" description="Helical" evidence="12">
    <location>
        <begin position="12"/>
        <end position="30"/>
    </location>
</feature>
<comment type="subcellular location">
    <subcellularLocation>
        <location evidence="1 12">Cell membrane</location>
        <topology evidence="1 12">Multi-pass membrane protein</topology>
    </subcellularLocation>
</comment>
<feature type="domain" description="PLD phosphodiesterase" evidence="14">
    <location>
        <begin position="397"/>
        <end position="424"/>
    </location>
</feature>
<dbReference type="PROSITE" id="PS50035">
    <property type="entry name" value="PLD"/>
    <property type="match status" value="2"/>
</dbReference>
<organism evidence="15 16">
    <name type="scientific">Salinicoccus hispanicus</name>
    <dbReference type="NCBI Taxonomy" id="157225"/>
    <lineage>
        <taxon>Bacteria</taxon>
        <taxon>Bacillati</taxon>
        <taxon>Bacillota</taxon>
        <taxon>Bacilli</taxon>
        <taxon>Bacillales</taxon>
        <taxon>Staphylococcaceae</taxon>
        <taxon>Salinicoccus</taxon>
    </lineage>
</organism>
<comment type="caution">
    <text evidence="15">The sequence shown here is derived from an EMBL/GenBank/DDBJ whole genome shotgun (WGS) entry which is preliminary data.</text>
</comment>
<dbReference type="Proteomes" id="UP000436284">
    <property type="component" value="Unassembled WGS sequence"/>
</dbReference>
<feature type="active site" evidence="12">
    <location>
        <position position="231"/>
    </location>
</feature>
<dbReference type="CDD" id="cd09110">
    <property type="entry name" value="PLDc_CLS_1"/>
    <property type="match status" value="1"/>
</dbReference>
<evidence type="ECO:0000259" key="14">
    <source>
        <dbReference type="PROSITE" id="PS50035"/>
    </source>
</evidence>
<feature type="active site" evidence="12">
    <location>
        <position position="226"/>
    </location>
</feature>
<feature type="active site" evidence="12">
    <location>
        <position position="409"/>
    </location>
</feature>
<evidence type="ECO:0000256" key="2">
    <source>
        <dbReference type="ARBA" id="ARBA00022475"/>
    </source>
</evidence>
<dbReference type="FunFam" id="3.30.870.10:FF:000014">
    <property type="entry name" value="Cardiolipin synthase"/>
    <property type="match status" value="1"/>
</dbReference>
<dbReference type="OrthoDB" id="9762009at2"/>
<keyword evidence="11 12" id="KW-1208">Phospholipid metabolism</keyword>
<dbReference type="InterPro" id="IPR030874">
    <property type="entry name" value="Cardiolipin_synth_Firmi"/>
</dbReference>
<evidence type="ECO:0000313" key="15">
    <source>
        <dbReference type="EMBL" id="MXQ50491.1"/>
    </source>
</evidence>
<feature type="active site" evidence="12">
    <location>
        <position position="402"/>
    </location>
</feature>
<dbReference type="InterPro" id="IPR022924">
    <property type="entry name" value="Cardiolipin_synthase"/>
</dbReference>
<dbReference type="InterPro" id="IPR027379">
    <property type="entry name" value="CLS_N"/>
</dbReference>
<dbReference type="InterPro" id="IPR025202">
    <property type="entry name" value="PLD-like_dom"/>
</dbReference>
<comment type="similarity">
    <text evidence="12">Belongs to the phospholipase D family. Cardiolipin synthase subfamily.</text>
</comment>
<dbReference type="RefSeq" id="WP_160653075.1">
    <property type="nucleotide sequence ID" value="NZ_JBHRWU010000001.1"/>
</dbReference>
<keyword evidence="8 12" id="KW-0443">Lipid metabolism</keyword>
<evidence type="ECO:0000256" key="10">
    <source>
        <dbReference type="ARBA" id="ARBA00023209"/>
    </source>
</evidence>
<dbReference type="GO" id="GO:0032049">
    <property type="term" value="P:cardiolipin biosynthetic process"/>
    <property type="evidence" value="ECO:0007669"/>
    <property type="project" value="UniProtKB-UniRule"/>
</dbReference>
<feature type="active site" evidence="12">
    <location>
        <position position="224"/>
    </location>
</feature>
<proteinExistence type="inferred from homology"/>
<evidence type="ECO:0000256" key="6">
    <source>
        <dbReference type="ARBA" id="ARBA00022737"/>
    </source>
</evidence>
<evidence type="ECO:0000256" key="9">
    <source>
        <dbReference type="ARBA" id="ARBA00023136"/>
    </source>
</evidence>
<dbReference type="EMBL" id="WUUK01000001">
    <property type="protein sequence ID" value="MXQ50491.1"/>
    <property type="molecule type" value="Genomic_DNA"/>
</dbReference>
<evidence type="ECO:0000256" key="8">
    <source>
        <dbReference type="ARBA" id="ARBA00023098"/>
    </source>
</evidence>
<reference evidence="15 16" key="1">
    <citation type="submission" date="2019-12" db="EMBL/GenBank/DDBJ databases">
        <title>Salinicoccus cyprini sp. nov., isolated from gastro-intestinal tract of mirror carp, Cyprinus carpio var. specularis, collected from Gobind Sagar Reservoir, Himachal Pradesh, India.</title>
        <authorList>
            <person name="Talwar C."/>
            <person name="Singh A.K."/>
            <person name="Lal R."/>
            <person name="Negi R.K."/>
        </authorList>
    </citation>
    <scope>NUCLEOTIDE SEQUENCE [LARGE SCALE GENOMIC DNA]</scope>
    <source>
        <strain evidence="15 16">J-82</strain>
    </source>
</reference>
<sequence length="484" mass="55799">MFFFDWQWWNTVSNIALIINIVLAAIMIAFEDKKAASIWAWLMVLFFIPVIGFFLYLLFGRSTGQQKWSDSDNMPSKDLIEEQKAQFDDGQLFTPYSVPERFNALIGMMMRNDNSVFSQDNSIQMFTAGEDKFKALFNDIESAEHHIHLEYYILRNDQIGRRLRDLLTRKAKEGVKVRFLYDGLGSRKIGNAFFSELRAHGGETKPFSSILSALMRFRLNFRNHRKLVVIDGSIGYMGGYNIGDEYLGRNSKFGFWRDTHLRMEGQSVHLLQERFISDWNKYDRNDSIPFETRYFPPPGTAGEMPLQIVSSGPDSDGGEIMHGFIKAIQEAKEYIYIQSPYFVPSSGMLASLRVAALSGIDVRIMIPNKPDHPFVYPVTFSFSAEMMKAGARIYIYDNGFLHAKTMVIDDNVSSIGTANVDVRSSELNFEMNTFIYDGDFAKEMKSTFETDMEQSTQLTKEMYDRRSYYQKFKEHVSRLLSPLL</sequence>
<keyword evidence="3 12" id="KW-0444">Lipid biosynthesis</keyword>
<feature type="active site" evidence="12">
    <location>
        <position position="404"/>
    </location>
</feature>
<evidence type="ECO:0000313" key="16">
    <source>
        <dbReference type="Proteomes" id="UP000436284"/>
    </source>
</evidence>
<dbReference type="SUPFAM" id="SSF56024">
    <property type="entry name" value="Phospholipase D/nuclease"/>
    <property type="match status" value="2"/>
</dbReference>
<dbReference type="InterPro" id="IPR001736">
    <property type="entry name" value="PLipase_D/transphosphatidylase"/>
</dbReference>
<feature type="domain" description="PLD phosphodiesterase" evidence="14">
    <location>
        <begin position="219"/>
        <end position="246"/>
    </location>
</feature>
<dbReference type="GO" id="GO:0005886">
    <property type="term" value="C:plasma membrane"/>
    <property type="evidence" value="ECO:0007669"/>
    <property type="project" value="UniProtKB-SubCell"/>
</dbReference>
<name>A0A6N8U2U7_9STAP</name>
<evidence type="ECO:0000256" key="13">
    <source>
        <dbReference type="NCBIfam" id="TIGR04265"/>
    </source>
</evidence>
<accession>A0A6N8U2U7</accession>